<protein>
    <submittedName>
        <fullName evidence="1">Uncharacterized protein</fullName>
    </submittedName>
</protein>
<accession>A0A5K7ZLQ0</accession>
<proteinExistence type="predicted"/>
<dbReference type="Proteomes" id="UP000425960">
    <property type="component" value="Chromosome"/>
</dbReference>
<dbReference type="AlphaFoldDB" id="A0A5K7ZLQ0"/>
<organism evidence="1 2">
    <name type="scientific">Desulfosarcina ovata subsp. sediminis</name>
    <dbReference type="NCBI Taxonomy" id="885957"/>
    <lineage>
        <taxon>Bacteria</taxon>
        <taxon>Pseudomonadati</taxon>
        <taxon>Thermodesulfobacteriota</taxon>
        <taxon>Desulfobacteria</taxon>
        <taxon>Desulfobacterales</taxon>
        <taxon>Desulfosarcinaceae</taxon>
        <taxon>Desulfosarcina</taxon>
    </lineage>
</organism>
<gene>
    <name evidence="1" type="ORF">DSCO28_15230</name>
</gene>
<evidence type="ECO:0000313" key="1">
    <source>
        <dbReference type="EMBL" id="BBO80957.1"/>
    </source>
</evidence>
<name>A0A5K7ZLQ0_9BACT</name>
<dbReference type="KEGG" id="dov:DSCO28_15230"/>
<evidence type="ECO:0000313" key="2">
    <source>
        <dbReference type="Proteomes" id="UP000425960"/>
    </source>
</evidence>
<dbReference type="RefSeq" id="WP_155321772.1">
    <property type="nucleotide sequence ID" value="NZ_AP021876.1"/>
</dbReference>
<reference evidence="1 2" key="1">
    <citation type="submission" date="2019-11" db="EMBL/GenBank/DDBJ databases">
        <title>Comparative genomics of hydrocarbon-degrading Desulfosarcina strains.</title>
        <authorList>
            <person name="Watanabe M."/>
            <person name="Kojima H."/>
            <person name="Fukui M."/>
        </authorList>
    </citation>
    <scope>NUCLEOTIDE SEQUENCE [LARGE SCALE GENOMIC DNA]</scope>
    <source>
        <strain evidence="1 2">28bB2T</strain>
    </source>
</reference>
<sequence>MADGFRWFWWELESLELDGNYIGGHRLVENGLKDLVYSYFLDEMTGSDPEKVEFELYCIMVARLAYENGSSRISVNFPYDQGHRYFFPLILQQKLKPNVWFSH</sequence>
<dbReference type="EMBL" id="AP021876">
    <property type="protein sequence ID" value="BBO80957.1"/>
    <property type="molecule type" value="Genomic_DNA"/>
</dbReference>